<name>A0ABT3MSZ7_9GAMM</name>
<dbReference type="Proteomes" id="UP001209854">
    <property type="component" value="Unassembled WGS sequence"/>
</dbReference>
<gene>
    <name evidence="4 5" type="primary">aat</name>
    <name evidence="5" type="ORF">NX722_07545</name>
</gene>
<dbReference type="InterPro" id="IPR004616">
    <property type="entry name" value="Leu/Phe-tRNA_Trfase"/>
</dbReference>
<dbReference type="RefSeq" id="WP_262567456.1">
    <property type="nucleotide sequence ID" value="NZ_JAPFCC010000001.1"/>
</dbReference>
<comment type="catalytic activity">
    <reaction evidence="4">
        <text>N-terminal L-lysyl-[protein] + L-leucyl-tRNA(Leu) = N-terminal L-leucyl-L-lysyl-[protein] + tRNA(Leu) + H(+)</text>
        <dbReference type="Rhea" id="RHEA:12340"/>
        <dbReference type="Rhea" id="RHEA-COMP:9613"/>
        <dbReference type="Rhea" id="RHEA-COMP:9622"/>
        <dbReference type="Rhea" id="RHEA-COMP:12670"/>
        <dbReference type="Rhea" id="RHEA-COMP:12671"/>
        <dbReference type="ChEBI" id="CHEBI:15378"/>
        <dbReference type="ChEBI" id="CHEBI:65249"/>
        <dbReference type="ChEBI" id="CHEBI:78442"/>
        <dbReference type="ChEBI" id="CHEBI:78494"/>
        <dbReference type="ChEBI" id="CHEBI:133043"/>
        <dbReference type="EC" id="2.3.2.6"/>
    </reaction>
</comment>
<dbReference type="EMBL" id="JAPFCC010000001">
    <property type="protein sequence ID" value="MCW7552501.1"/>
    <property type="molecule type" value="Genomic_DNA"/>
</dbReference>
<dbReference type="SUPFAM" id="SSF55729">
    <property type="entry name" value="Acyl-CoA N-acyltransferases (Nat)"/>
    <property type="match status" value="1"/>
</dbReference>
<dbReference type="InterPro" id="IPR016181">
    <property type="entry name" value="Acyl_CoA_acyltransferase"/>
</dbReference>
<comment type="similarity">
    <text evidence="4">Belongs to the L/F-transferase family.</text>
</comment>
<evidence type="ECO:0000256" key="1">
    <source>
        <dbReference type="ARBA" id="ARBA00022490"/>
    </source>
</evidence>
<keyword evidence="1 4" id="KW-0963">Cytoplasm</keyword>
<dbReference type="InterPro" id="IPR042203">
    <property type="entry name" value="Leu/Phe-tRNA_Trfase_C"/>
</dbReference>
<comment type="catalytic activity">
    <reaction evidence="4">
        <text>N-terminal L-arginyl-[protein] + L-leucyl-tRNA(Leu) = N-terminal L-leucyl-L-arginyl-[protein] + tRNA(Leu) + H(+)</text>
        <dbReference type="Rhea" id="RHEA:50416"/>
        <dbReference type="Rhea" id="RHEA-COMP:9613"/>
        <dbReference type="Rhea" id="RHEA-COMP:9622"/>
        <dbReference type="Rhea" id="RHEA-COMP:12672"/>
        <dbReference type="Rhea" id="RHEA-COMP:12673"/>
        <dbReference type="ChEBI" id="CHEBI:15378"/>
        <dbReference type="ChEBI" id="CHEBI:64719"/>
        <dbReference type="ChEBI" id="CHEBI:78442"/>
        <dbReference type="ChEBI" id="CHEBI:78494"/>
        <dbReference type="ChEBI" id="CHEBI:133044"/>
        <dbReference type="EC" id="2.3.2.6"/>
    </reaction>
</comment>
<evidence type="ECO:0000256" key="4">
    <source>
        <dbReference type="HAMAP-Rule" id="MF_00688"/>
    </source>
</evidence>
<dbReference type="InterPro" id="IPR042221">
    <property type="entry name" value="Leu/Phe-tRNA_Trfase_N"/>
</dbReference>
<proteinExistence type="inferred from homology"/>
<dbReference type="Gene3D" id="3.30.70.3550">
    <property type="entry name" value="Leucyl/phenylalanyl-tRNA-protein transferase, N-terminal domain"/>
    <property type="match status" value="1"/>
</dbReference>
<evidence type="ECO:0000256" key="2">
    <source>
        <dbReference type="ARBA" id="ARBA00022679"/>
    </source>
</evidence>
<evidence type="ECO:0000313" key="5">
    <source>
        <dbReference type="EMBL" id="MCW7552501.1"/>
    </source>
</evidence>
<keyword evidence="6" id="KW-1185">Reference proteome</keyword>
<dbReference type="EC" id="2.3.2.6" evidence="4"/>
<comment type="function">
    <text evidence="4">Functions in the N-end rule pathway of protein degradation where it conjugates Leu, Phe and, less efficiently, Met from aminoacyl-tRNAs to the N-termini of proteins containing an N-terminal arginine or lysine.</text>
</comment>
<protein>
    <recommendedName>
        <fullName evidence="4">Leucyl/phenylalanyl-tRNA--protein transferase</fullName>
        <ecNumber evidence="4">2.3.2.6</ecNumber>
    </recommendedName>
    <alternativeName>
        <fullName evidence="4">L/F-transferase</fullName>
    </alternativeName>
    <alternativeName>
        <fullName evidence="4">Leucyltransferase</fullName>
    </alternativeName>
    <alternativeName>
        <fullName evidence="4">Phenyalanyltransferase</fullName>
    </alternativeName>
</protein>
<dbReference type="PANTHER" id="PTHR30098:SF2">
    <property type="entry name" value="LEUCYL_PHENYLALANYL-TRNA--PROTEIN TRANSFERASE"/>
    <property type="match status" value="1"/>
</dbReference>
<evidence type="ECO:0000313" key="6">
    <source>
        <dbReference type="Proteomes" id="UP001209854"/>
    </source>
</evidence>
<dbReference type="Pfam" id="PF03588">
    <property type="entry name" value="Leu_Phe_trans"/>
    <property type="match status" value="1"/>
</dbReference>
<reference evidence="5 6" key="1">
    <citation type="submission" date="2022-10" db="EMBL/GenBank/DDBJ databases">
        <title>High-quality genome sequences of two octocoral-associated bacteria, Endozoicomonas euniceicola EF212 and Endozoicomonas gorgoniicola PS125.</title>
        <authorList>
            <person name="Chiou Y.-J."/>
            <person name="Chen Y.-H."/>
        </authorList>
    </citation>
    <scope>NUCLEOTIDE SEQUENCE [LARGE SCALE GENOMIC DNA]</scope>
    <source>
        <strain evidence="5 6">PS125</strain>
    </source>
</reference>
<sequence length="229" mass="26283">MDIFLHRLNSDKPDFPPVSEALDQPNGLLAFGGKLDTTTLLAAYRQGIFPWFNAGEPVLWWSPDPRMVIRPEAIHISRSMKKELHRHSYQMTVDQDFAGVMHQCRILREKAEGTWITDNMEQAYNQLHAEGYAHSVEVWEGRELVGGIYGLAMDQMFFGESMFSKKSNTSKLAIIYLCRFLADQGIRLLDCQVPNPHLESLGGVCMPRQLFMKYLKKYCRTAHSVANWN</sequence>
<keyword evidence="3 4" id="KW-0012">Acyltransferase</keyword>
<organism evidence="5 6">
    <name type="scientific">Endozoicomonas gorgoniicola</name>
    <dbReference type="NCBI Taxonomy" id="1234144"/>
    <lineage>
        <taxon>Bacteria</taxon>
        <taxon>Pseudomonadati</taxon>
        <taxon>Pseudomonadota</taxon>
        <taxon>Gammaproteobacteria</taxon>
        <taxon>Oceanospirillales</taxon>
        <taxon>Endozoicomonadaceae</taxon>
        <taxon>Endozoicomonas</taxon>
    </lineage>
</organism>
<comment type="catalytic activity">
    <reaction evidence="4">
        <text>L-phenylalanyl-tRNA(Phe) + an N-terminal L-alpha-aminoacyl-[protein] = an N-terminal L-phenylalanyl-L-alpha-aminoacyl-[protein] + tRNA(Phe)</text>
        <dbReference type="Rhea" id="RHEA:43632"/>
        <dbReference type="Rhea" id="RHEA-COMP:9668"/>
        <dbReference type="Rhea" id="RHEA-COMP:9699"/>
        <dbReference type="Rhea" id="RHEA-COMP:10636"/>
        <dbReference type="Rhea" id="RHEA-COMP:10637"/>
        <dbReference type="ChEBI" id="CHEBI:78442"/>
        <dbReference type="ChEBI" id="CHEBI:78531"/>
        <dbReference type="ChEBI" id="CHEBI:78597"/>
        <dbReference type="ChEBI" id="CHEBI:83561"/>
        <dbReference type="EC" id="2.3.2.6"/>
    </reaction>
</comment>
<keyword evidence="2 4" id="KW-0808">Transferase</keyword>
<dbReference type="NCBIfam" id="TIGR00667">
    <property type="entry name" value="aat"/>
    <property type="match status" value="1"/>
</dbReference>
<evidence type="ECO:0000256" key="3">
    <source>
        <dbReference type="ARBA" id="ARBA00023315"/>
    </source>
</evidence>
<accession>A0ABT3MSZ7</accession>
<dbReference type="HAMAP" id="MF_00688">
    <property type="entry name" value="Leu_Phe_trans"/>
    <property type="match status" value="1"/>
</dbReference>
<comment type="subcellular location">
    <subcellularLocation>
        <location evidence="4">Cytoplasm</location>
    </subcellularLocation>
</comment>
<comment type="caution">
    <text evidence="5">The sequence shown here is derived from an EMBL/GenBank/DDBJ whole genome shotgun (WGS) entry which is preliminary data.</text>
</comment>
<dbReference type="PANTHER" id="PTHR30098">
    <property type="entry name" value="LEUCYL/PHENYLALANYL-TRNA--PROTEIN TRANSFERASE"/>
    <property type="match status" value="1"/>
</dbReference>
<dbReference type="Gene3D" id="3.40.630.70">
    <property type="entry name" value="Leucyl/phenylalanyl-tRNA-protein transferase, C-terminal domain"/>
    <property type="match status" value="1"/>
</dbReference>
<dbReference type="GO" id="GO:0008914">
    <property type="term" value="F:leucyl-tRNA--protein transferase activity"/>
    <property type="evidence" value="ECO:0007669"/>
    <property type="project" value="UniProtKB-EC"/>
</dbReference>